<dbReference type="SUPFAM" id="SSF53383">
    <property type="entry name" value="PLP-dependent transferases"/>
    <property type="match status" value="1"/>
</dbReference>
<evidence type="ECO:0000256" key="7">
    <source>
        <dbReference type="ARBA" id="ARBA00022679"/>
    </source>
</evidence>
<comment type="pathway">
    <text evidence="2 11">Amino-acid biosynthesis; L-histidine biosynthesis; L-histidine from 5-phospho-alpha-D-ribose 1-diphosphate: step 7/9.</text>
</comment>
<dbReference type="PANTHER" id="PTHR42885">
    <property type="entry name" value="HISTIDINOL-PHOSPHATE AMINOTRANSFERASE-RELATED"/>
    <property type="match status" value="1"/>
</dbReference>
<dbReference type="PANTHER" id="PTHR42885:SF2">
    <property type="entry name" value="HISTIDINOL-PHOSPHATE AMINOTRANSFERASE"/>
    <property type="match status" value="1"/>
</dbReference>
<accession>A0A7V5CTM7</accession>
<keyword evidence="8 11" id="KW-0663">Pyridoxal phosphate</keyword>
<dbReference type="InterPro" id="IPR005861">
    <property type="entry name" value="HisP_aminotrans"/>
</dbReference>
<keyword evidence="7 11" id="KW-0808">Transferase</keyword>
<evidence type="ECO:0000256" key="6">
    <source>
        <dbReference type="ARBA" id="ARBA00022605"/>
    </source>
</evidence>
<keyword evidence="9 11" id="KW-0368">Histidine biosynthesis</keyword>
<dbReference type="PROSITE" id="PS00599">
    <property type="entry name" value="AA_TRANSFER_CLASS_2"/>
    <property type="match status" value="1"/>
</dbReference>
<keyword evidence="6 11" id="KW-0028">Amino-acid biosynthesis</keyword>
<dbReference type="InterPro" id="IPR015424">
    <property type="entry name" value="PyrdxlP-dep_Trfase"/>
</dbReference>
<evidence type="ECO:0000256" key="2">
    <source>
        <dbReference type="ARBA" id="ARBA00005011"/>
    </source>
</evidence>
<dbReference type="GO" id="GO:0030170">
    <property type="term" value="F:pyridoxal phosphate binding"/>
    <property type="evidence" value="ECO:0007669"/>
    <property type="project" value="InterPro"/>
</dbReference>
<comment type="caution">
    <text evidence="13">The sequence shown here is derived from an EMBL/GenBank/DDBJ whole genome shotgun (WGS) entry which is preliminary data.</text>
</comment>
<dbReference type="InterPro" id="IPR004839">
    <property type="entry name" value="Aminotransferase_I/II_large"/>
</dbReference>
<organism evidence="13">
    <name type="scientific">Acidobacterium capsulatum</name>
    <dbReference type="NCBI Taxonomy" id="33075"/>
    <lineage>
        <taxon>Bacteria</taxon>
        <taxon>Pseudomonadati</taxon>
        <taxon>Acidobacteriota</taxon>
        <taxon>Terriglobia</taxon>
        <taxon>Terriglobales</taxon>
        <taxon>Acidobacteriaceae</taxon>
        <taxon>Acidobacterium</taxon>
    </lineage>
</organism>
<evidence type="ECO:0000256" key="8">
    <source>
        <dbReference type="ARBA" id="ARBA00022898"/>
    </source>
</evidence>
<dbReference type="GO" id="GO:0004400">
    <property type="term" value="F:histidinol-phosphate transaminase activity"/>
    <property type="evidence" value="ECO:0007669"/>
    <property type="project" value="UniProtKB-UniRule"/>
</dbReference>
<dbReference type="Gene3D" id="3.40.640.10">
    <property type="entry name" value="Type I PLP-dependent aspartate aminotransferase-like (Major domain)"/>
    <property type="match status" value="1"/>
</dbReference>
<feature type="modified residue" description="N6-(pyridoxal phosphate)lysine" evidence="11">
    <location>
        <position position="211"/>
    </location>
</feature>
<dbReference type="HAMAP" id="MF_01023">
    <property type="entry name" value="HisC_aminotrans_2"/>
    <property type="match status" value="1"/>
</dbReference>
<evidence type="ECO:0000256" key="5">
    <source>
        <dbReference type="ARBA" id="ARBA00022576"/>
    </source>
</evidence>
<evidence type="ECO:0000259" key="12">
    <source>
        <dbReference type="Pfam" id="PF00155"/>
    </source>
</evidence>
<comment type="cofactor">
    <cofactor evidence="1 11">
        <name>pyridoxal 5'-phosphate</name>
        <dbReference type="ChEBI" id="CHEBI:597326"/>
    </cofactor>
</comment>
<keyword evidence="5 11" id="KW-0032">Aminotransferase</keyword>
<dbReference type="CDD" id="cd00609">
    <property type="entry name" value="AAT_like"/>
    <property type="match status" value="1"/>
</dbReference>
<comment type="similarity">
    <text evidence="3 11">Belongs to the class-II pyridoxal-phosphate-dependent aminotransferase family. Histidinol-phosphate aminotransferase subfamily.</text>
</comment>
<feature type="domain" description="Aminotransferase class I/classII large" evidence="12">
    <location>
        <begin position="26"/>
        <end position="340"/>
    </location>
</feature>
<comment type="catalytic activity">
    <reaction evidence="10 11">
        <text>L-histidinol phosphate + 2-oxoglutarate = 3-(imidazol-4-yl)-2-oxopropyl phosphate + L-glutamate</text>
        <dbReference type="Rhea" id="RHEA:23744"/>
        <dbReference type="ChEBI" id="CHEBI:16810"/>
        <dbReference type="ChEBI" id="CHEBI:29985"/>
        <dbReference type="ChEBI" id="CHEBI:57766"/>
        <dbReference type="ChEBI" id="CHEBI:57980"/>
        <dbReference type="EC" id="2.6.1.9"/>
    </reaction>
</comment>
<reference evidence="13" key="1">
    <citation type="journal article" date="2020" name="mSystems">
        <title>Genome- and Community-Level Interaction Insights into Carbon Utilization and Element Cycling Functions of Hydrothermarchaeota in Hydrothermal Sediment.</title>
        <authorList>
            <person name="Zhou Z."/>
            <person name="Liu Y."/>
            <person name="Xu W."/>
            <person name="Pan J."/>
            <person name="Luo Z.H."/>
            <person name="Li M."/>
        </authorList>
    </citation>
    <scope>NUCLEOTIDE SEQUENCE [LARGE SCALE GENOMIC DNA]</scope>
    <source>
        <strain evidence="13">SpSt-855</strain>
    </source>
</reference>
<evidence type="ECO:0000256" key="3">
    <source>
        <dbReference type="ARBA" id="ARBA00007970"/>
    </source>
</evidence>
<dbReference type="UniPathway" id="UPA00031">
    <property type="reaction ID" value="UER00012"/>
</dbReference>
<evidence type="ECO:0000256" key="10">
    <source>
        <dbReference type="ARBA" id="ARBA00047481"/>
    </source>
</evidence>
<dbReference type="InterPro" id="IPR015421">
    <property type="entry name" value="PyrdxlP-dep_Trfase_major"/>
</dbReference>
<dbReference type="Pfam" id="PF00155">
    <property type="entry name" value="Aminotran_1_2"/>
    <property type="match status" value="1"/>
</dbReference>
<evidence type="ECO:0000256" key="9">
    <source>
        <dbReference type="ARBA" id="ARBA00023102"/>
    </source>
</evidence>
<dbReference type="EC" id="2.6.1.9" evidence="11"/>
<name>A0A7V5CTM7_9BACT</name>
<gene>
    <name evidence="11 13" type="primary">hisC</name>
    <name evidence="13" type="ORF">ENW50_08700</name>
</gene>
<dbReference type="AlphaFoldDB" id="A0A7V5CTM7"/>
<dbReference type="EMBL" id="DTKL01000056">
    <property type="protein sequence ID" value="HGY94742.1"/>
    <property type="molecule type" value="Genomic_DNA"/>
</dbReference>
<dbReference type="Gene3D" id="3.90.1150.10">
    <property type="entry name" value="Aspartate Aminotransferase, domain 1"/>
    <property type="match status" value="1"/>
</dbReference>
<sequence length="358" mass="39319">MSRLEPRAGVLRMKEYHPPLGDRSGLRLDFNENTLACSPRVREALAAITGADLTRYPERGPIEAMVARHHGLHPDEVLLTNGVDEAIHVLCQTYLNPGDALLLPVPTYSMYEVYGSGAEARIDRVVAGNSFAFPLEELLAAITPQTRLIAIANPNSPTGQTVTREQILKVLAAAPHAAVLVDEAYFHFFGESVMDLVGQIPNLIVARTFSKAYGLAGLRLGMLAAAKEQMQWMRRVISPYSVNALALACLPPALEDQQYLDWYVGEVKAARILMEAALDRLAVHRWPSAANFVLVRIGAQHRHFVQAMRDRDVLVRDRSSDPGCEGCVRITIGPREQTDAGILALEESLAEIGWKGKA</sequence>
<protein>
    <recommendedName>
        <fullName evidence="11">Histidinol-phosphate aminotransferase</fullName>
        <ecNumber evidence="11">2.6.1.9</ecNumber>
    </recommendedName>
    <alternativeName>
        <fullName evidence="11">Imidazole acetol-phosphate transaminase</fullName>
    </alternativeName>
</protein>
<comment type="subunit">
    <text evidence="4 11">Homodimer.</text>
</comment>
<evidence type="ECO:0000256" key="1">
    <source>
        <dbReference type="ARBA" id="ARBA00001933"/>
    </source>
</evidence>
<dbReference type="InterPro" id="IPR015422">
    <property type="entry name" value="PyrdxlP-dep_Trfase_small"/>
</dbReference>
<evidence type="ECO:0000313" key="13">
    <source>
        <dbReference type="EMBL" id="HGY94742.1"/>
    </source>
</evidence>
<proteinExistence type="inferred from homology"/>
<dbReference type="GO" id="GO:0000105">
    <property type="term" value="P:L-histidine biosynthetic process"/>
    <property type="evidence" value="ECO:0007669"/>
    <property type="project" value="UniProtKB-UniRule"/>
</dbReference>
<evidence type="ECO:0000256" key="4">
    <source>
        <dbReference type="ARBA" id="ARBA00011738"/>
    </source>
</evidence>
<dbReference type="NCBIfam" id="TIGR01141">
    <property type="entry name" value="hisC"/>
    <property type="match status" value="1"/>
</dbReference>
<dbReference type="InterPro" id="IPR001917">
    <property type="entry name" value="Aminotrans_II_pyridoxalP_BS"/>
</dbReference>
<evidence type="ECO:0000256" key="11">
    <source>
        <dbReference type="HAMAP-Rule" id="MF_01023"/>
    </source>
</evidence>